<proteinExistence type="predicted"/>
<accession>A0A915CPZ0</accession>
<protein>
    <submittedName>
        <fullName evidence="2">Uncharacterized protein</fullName>
    </submittedName>
</protein>
<sequence length="216" mass="24606">MVVTVSRIKANLKQIAIDTREKPQQLLNHELQSAPIAVAPSLSKSAVRKQNSFIGDSRADGEDSERVLLFGRERNINWSAEMQVIYMDGTFSITLEPLAQVYVILAERSARVDNGGKWLFRMIRNLWPDFRPTSFSVDFELAAIQALQETFPANNNLTIRYRDPEFSIQARMIVSLAFVPTLDVWNCLAQLEAYLPAELSPVLDYFSHYYVGQFTL</sequence>
<organism evidence="1 2">
    <name type="scientific">Ditylenchus dipsaci</name>
    <dbReference type="NCBI Taxonomy" id="166011"/>
    <lineage>
        <taxon>Eukaryota</taxon>
        <taxon>Metazoa</taxon>
        <taxon>Ecdysozoa</taxon>
        <taxon>Nematoda</taxon>
        <taxon>Chromadorea</taxon>
        <taxon>Rhabditida</taxon>
        <taxon>Tylenchina</taxon>
        <taxon>Tylenchomorpha</taxon>
        <taxon>Sphaerularioidea</taxon>
        <taxon>Anguinidae</taxon>
        <taxon>Anguininae</taxon>
        <taxon>Ditylenchus</taxon>
    </lineage>
</organism>
<name>A0A915CPZ0_9BILA</name>
<dbReference type="AlphaFoldDB" id="A0A915CPZ0"/>
<reference evidence="2" key="1">
    <citation type="submission" date="2022-11" db="UniProtKB">
        <authorList>
            <consortium name="WormBaseParasite"/>
        </authorList>
    </citation>
    <scope>IDENTIFICATION</scope>
</reference>
<evidence type="ECO:0000313" key="1">
    <source>
        <dbReference type="Proteomes" id="UP000887574"/>
    </source>
</evidence>
<dbReference type="WBParaSite" id="jg11299">
    <property type="protein sequence ID" value="jg11299"/>
    <property type="gene ID" value="jg11299"/>
</dbReference>
<evidence type="ECO:0000313" key="2">
    <source>
        <dbReference type="WBParaSite" id="jg11299"/>
    </source>
</evidence>
<keyword evidence="1" id="KW-1185">Reference proteome</keyword>
<dbReference type="Proteomes" id="UP000887574">
    <property type="component" value="Unplaced"/>
</dbReference>